<evidence type="ECO:0008006" key="3">
    <source>
        <dbReference type="Google" id="ProtNLM"/>
    </source>
</evidence>
<dbReference type="Proteomes" id="UP000294508">
    <property type="component" value="Unassembled WGS sequence"/>
</dbReference>
<dbReference type="AlphaFoldDB" id="A0A4R2HR37"/>
<keyword evidence="2" id="KW-1185">Reference proteome</keyword>
<evidence type="ECO:0000313" key="1">
    <source>
        <dbReference type="EMBL" id="TCO33652.1"/>
    </source>
</evidence>
<comment type="caution">
    <text evidence="1">The sequence shown here is derived from an EMBL/GenBank/DDBJ whole genome shotgun (WGS) entry which is preliminary data.</text>
</comment>
<organism evidence="1 2">
    <name type="scientific">Kribbella steppae</name>
    <dbReference type="NCBI Taxonomy" id="2512223"/>
    <lineage>
        <taxon>Bacteria</taxon>
        <taxon>Bacillati</taxon>
        <taxon>Actinomycetota</taxon>
        <taxon>Actinomycetes</taxon>
        <taxon>Propionibacteriales</taxon>
        <taxon>Kribbellaceae</taxon>
        <taxon>Kribbella</taxon>
    </lineage>
</organism>
<dbReference type="EMBL" id="SLWN01000003">
    <property type="protein sequence ID" value="TCO33652.1"/>
    <property type="molecule type" value="Genomic_DNA"/>
</dbReference>
<dbReference type="RefSeq" id="WP_132209088.1">
    <property type="nucleotide sequence ID" value="NZ_SLWN01000003.1"/>
</dbReference>
<gene>
    <name evidence="1" type="ORF">EV652_103654</name>
</gene>
<proteinExistence type="predicted"/>
<dbReference type="OrthoDB" id="3830998at2"/>
<sequence>MFVFVAVMIAGVGYAEIDDNRVLERRGEVVAAIVVHEETGRSPLIEVRFVTRDGRTVETTTENYQEAEVGKTIQLIYDPLDPTRLQSTDWGYDNRTPAIAFGGGALAALIVALSRFWSRPDEPPTA</sequence>
<accession>A0A4R2HR37</accession>
<reference evidence="1 2" key="1">
    <citation type="journal article" date="2015" name="Stand. Genomic Sci.">
        <title>Genomic Encyclopedia of Bacterial and Archaeal Type Strains, Phase III: the genomes of soil and plant-associated and newly described type strains.</title>
        <authorList>
            <person name="Whitman W.B."/>
            <person name="Woyke T."/>
            <person name="Klenk H.P."/>
            <person name="Zhou Y."/>
            <person name="Lilburn T.G."/>
            <person name="Beck B.J."/>
            <person name="De Vos P."/>
            <person name="Vandamme P."/>
            <person name="Eisen J.A."/>
            <person name="Garrity G."/>
            <person name="Hugenholtz P."/>
            <person name="Kyrpides N.C."/>
        </authorList>
    </citation>
    <scope>NUCLEOTIDE SEQUENCE [LARGE SCALE GENOMIC DNA]</scope>
    <source>
        <strain evidence="1 2">VKM Ac-2572</strain>
    </source>
</reference>
<evidence type="ECO:0000313" key="2">
    <source>
        <dbReference type="Proteomes" id="UP000294508"/>
    </source>
</evidence>
<protein>
    <recommendedName>
        <fullName evidence="3">DUF3592 domain-containing protein</fullName>
    </recommendedName>
</protein>
<name>A0A4R2HR37_9ACTN</name>